<evidence type="ECO:0000313" key="1">
    <source>
        <dbReference type="EMBL" id="MBM7614139.1"/>
    </source>
</evidence>
<sequence length="70" mass="8125">MTFYYFNKNVDDKHKHEVHTEDCNFKPDVHNRTLIGLCSDCHGAIDRAKNDHPDKNFDGCFHCCIDCHTG</sequence>
<dbReference type="RefSeq" id="WP_204400404.1">
    <property type="nucleotide sequence ID" value="NZ_JAFBEE010000002.1"/>
</dbReference>
<evidence type="ECO:0000313" key="2">
    <source>
        <dbReference type="Proteomes" id="UP001314796"/>
    </source>
</evidence>
<dbReference type="EMBL" id="JAFBEE010000002">
    <property type="protein sequence ID" value="MBM7614139.1"/>
    <property type="molecule type" value="Genomic_DNA"/>
</dbReference>
<protein>
    <submittedName>
        <fullName evidence="1">Uncharacterized protein</fullName>
    </submittedName>
</protein>
<gene>
    <name evidence="1" type="ORF">JOC73_000648</name>
</gene>
<dbReference type="Proteomes" id="UP001314796">
    <property type="component" value="Unassembled WGS sequence"/>
</dbReference>
<reference evidence="1 2" key="1">
    <citation type="submission" date="2021-01" db="EMBL/GenBank/DDBJ databases">
        <title>Genomic Encyclopedia of Type Strains, Phase IV (KMG-IV): sequencing the most valuable type-strain genomes for metagenomic binning, comparative biology and taxonomic classification.</title>
        <authorList>
            <person name="Goeker M."/>
        </authorList>
    </citation>
    <scope>NUCLEOTIDE SEQUENCE [LARGE SCALE GENOMIC DNA]</scope>
    <source>
        <strain evidence="1 2">DSM 25890</strain>
    </source>
</reference>
<proteinExistence type="predicted"/>
<organism evidence="1 2">
    <name type="scientific">Alkaliphilus hydrothermalis</name>
    <dbReference type="NCBI Taxonomy" id="1482730"/>
    <lineage>
        <taxon>Bacteria</taxon>
        <taxon>Bacillati</taxon>
        <taxon>Bacillota</taxon>
        <taxon>Clostridia</taxon>
        <taxon>Peptostreptococcales</taxon>
        <taxon>Natronincolaceae</taxon>
        <taxon>Alkaliphilus</taxon>
    </lineage>
</organism>
<comment type="caution">
    <text evidence="1">The sequence shown here is derived from an EMBL/GenBank/DDBJ whole genome shotgun (WGS) entry which is preliminary data.</text>
</comment>
<accession>A0ABS2NNI2</accession>
<name>A0ABS2NNI2_9FIRM</name>
<keyword evidence="2" id="KW-1185">Reference proteome</keyword>